<dbReference type="AlphaFoldDB" id="A0A3G1KZZ2"/>
<keyword evidence="1" id="KW-0949">S-adenosyl-L-methionine</keyword>
<feature type="domain" description="Radical SAM core" evidence="5">
    <location>
        <begin position="7"/>
        <end position="161"/>
    </location>
</feature>
<dbReference type="EMBL" id="CP017634">
    <property type="protein sequence ID" value="ATW27954.1"/>
    <property type="molecule type" value="Genomic_DNA"/>
</dbReference>
<dbReference type="GO" id="GO:0046872">
    <property type="term" value="F:metal ion binding"/>
    <property type="evidence" value="ECO:0007669"/>
    <property type="project" value="UniProtKB-KW"/>
</dbReference>
<dbReference type="InterPro" id="IPR013785">
    <property type="entry name" value="Aldolase_TIM"/>
</dbReference>
<gene>
    <name evidence="6" type="ORF">DCMF_27220</name>
</gene>
<evidence type="ECO:0000259" key="5">
    <source>
        <dbReference type="Pfam" id="PF04055"/>
    </source>
</evidence>
<dbReference type="KEGG" id="fwa:DCMF_27220"/>
<keyword evidence="2" id="KW-0479">Metal-binding</keyword>
<dbReference type="SUPFAM" id="SSF102114">
    <property type="entry name" value="Radical SAM enzymes"/>
    <property type="match status" value="1"/>
</dbReference>
<name>A0A3G1KZZ2_FORW1</name>
<keyword evidence="7" id="KW-1185">Reference proteome</keyword>
<dbReference type="InterPro" id="IPR007197">
    <property type="entry name" value="rSAM"/>
</dbReference>
<reference evidence="6 7" key="1">
    <citation type="submission" date="2016-10" db="EMBL/GenBank/DDBJ databases">
        <title>Complete Genome Sequence of Peptococcaceae strain DCMF.</title>
        <authorList>
            <person name="Edwards R.J."/>
            <person name="Holland S.I."/>
            <person name="Deshpande N.P."/>
            <person name="Wong Y.K."/>
            <person name="Ertan H."/>
            <person name="Manefield M."/>
            <person name="Russell T.L."/>
            <person name="Lee M.J."/>
        </authorList>
    </citation>
    <scope>NUCLEOTIDE SEQUENCE [LARGE SCALE GENOMIC DNA]</scope>
    <source>
        <strain evidence="6 7">DCMF</strain>
    </source>
</reference>
<evidence type="ECO:0000256" key="3">
    <source>
        <dbReference type="ARBA" id="ARBA00023004"/>
    </source>
</evidence>
<dbReference type="PANTHER" id="PTHR11228">
    <property type="entry name" value="RADICAL SAM DOMAIN PROTEIN"/>
    <property type="match status" value="1"/>
</dbReference>
<organism evidence="6 7">
    <name type="scientific">Formimonas warabiya</name>
    <dbReference type="NCBI Taxonomy" id="1761012"/>
    <lineage>
        <taxon>Bacteria</taxon>
        <taxon>Bacillati</taxon>
        <taxon>Bacillota</taxon>
        <taxon>Clostridia</taxon>
        <taxon>Eubacteriales</taxon>
        <taxon>Peptococcaceae</taxon>
        <taxon>Candidatus Formimonas</taxon>
    </lineage>
</organism>
<protein>
    <recommendedName>
        <fullName evidence="5">Radical SAM core domain-containing protein</fullName>
    </recommendedName>
</protein>
<evidence type="ECO:0000256" key="4">
    <source>
        <dbReference type="ARBA" id="ARBA00023014"/>
    </source>
</evidence>
<accession>A0A3G1KZZ2</accession>
<keyword evidence="3" id="KW-0408">Iron</keyword>
<keyword evidence="4" id="KW-0411">Iron-sulfur</keyword>
<dbReference type="Pfam" id="PF04055">
    <property type="entry name" value="Radical_SAM"/>
    <property type="match status" value="1"/>
</dbReference>
<sequence>MITDAVYIISNWCNLICPHCFKDASKANNNEAPIEDVIKFLDTFPHMSGLKITGGEPLGSPIYDKTHKLTQHAVNKGWNIQINTNGTFGIPDFGLSTKNITFQVSLDGLKKSHDAIRGSGVFDKAINFIQTQKSKGYKVIVMSVIMGQYTFKSLENFIDFVTILLGVQLEMQFVAPIGRGLVLKNNLNEKEIARIIGSRKPNAQVSKCSIRTKSTYCETLHRIADRVGIDECGNIIPCPFLNKYKFGTIYDYNEDRVKQEMRNKILNCTCAYPDGYGGIQ</sequence>
<dbReference type="OrthoDB" id="9810775at2"/>
<evidence type="ECO:0000256" key="1">
    <source>
        <dbReference type="ARBA" id="ARBA00022691"/>
    </source>
</evidence>
<dbReference type="SFLD" id="SFLDS00029">
    <property type="entry name" value="Radical_SAM"/>
    <property type="match status" value="1"/>
</dbReference>
<dbReference type="GO" id="GO:0003824">
    <property type="term" value="F:catalytic activity"/>
    <property type="evidence" value="ECO:0007669"/>
    <property type="project" value="InterPro"/>
</dbReference>
<dbReference type="InterPro" id="IPR058240">
    <property type="entry name" value="rSAM_sf"/>
</dbReference>
<proteinExistence type="predicted"/>
<dbReference type="Proteomes" id="UP000323521">
    <property type="component" value="Chromosome"/>
</dbReference>
<evidence type="ECO:0000313" key="6">
    <source>
        <dbReference type="EMBL" id="ATW27954.1"/>
    </source>
</evidence>
<dbReference type="PANTHER" id="PTHR11228:SF7">
    <property type="entry name" value="PQQA PEPTIDE CYCLASE"/>
    <property type="match status" value="1"/>
</dbReference>
<dbReference type="CDD" id="cd01335">
    <property type="entry name" value="Radical_SAM"/>
    <property type="match status" value="1"/>
</dbReference>
<evidence type="ECO:0000313" key="7">
    <source>
        <dbReference type="Proteomes" id="UP000323521"/>
    </source>
</evidence>
<dbReference type="RefSeq" id="WP_148137345.1">
    <property type="nucleotide sequence ID" value="NZ_CP017634.1"/>
</dbReference>
<dbReference type="SFLD" id="SFLDG01067">
    <property type="entry name" value="SPASM/twitch_domain_containing"/>
    <property type="match status" value="1"/>
</dbReference>
<dbReference type="InterPro" id="IPR050377">
    <property type="entry name" value="Radical_SAM_PqqE_MftC-like"/>
</dbReference>
<evidence type="ECO:0000256" key="2">
    <source>
        <dbReference type="ARBA" id="ARBA00022723"/>
    </source>
</evidence>
<dbReference type="GO" id="GO:0051536">
    <property type="term" value="F:iron-sulfur cluster binding"/>
    <property type="evidence" value="ECO:0007669"/>
    <property type="project" value="UniProtKB-KW"/>
</dbReference>
<dbReference type="Gene3D" id="3.20.20.70">
    <property type="entry name" value="Aldolase class I"/>
    <property type="match status" value="1"/>
</dbReference>